<comment type="subunit">
    <text evidence="9">Part of the signal recognition particle protein translocation system, which is composed of SRP and FtsY.</text>
</comment>
<feature type="binding site" evidence="9">
    <location>
        <begin position="111"/>
        <end position="118"/>
    </location>
    <ligand>
        <name>GTP</name>
        <dbReference type="ChEBI" id="CHEBI:37565"/>
    </ligand>
</feature>
<dbReference type="HAMAP" id="MF_00920">
    <property type="entry name" value="FtsY"/>
    <property type="match status" value="1"/>
</dbReference>
<dbReference type="GO" id="GO:0005886">
    <property type="term" value="C:plasma membrane"/>
    <property type="evidence" value="ECO:0007669"/>
    <property type="project" value="UniProtKB-SubCell"/>
</dbReference>
<keyword evidence="3 9" id="KW-0547">Nucleotide-binding</keyword>
<evidence type="ECO:0000256" key="3">
    <source>
        <dbReference type="ARBA" id="ARBA00022741"/>
    </source>
</evidence>
<keyword evidence="12" id="KW-1185">Reference proteome</keyword>
<proteinExistence type="inferred from homology"/>
<name>A0AA86N341_9BACT</name>
<dbReference type="FunFam" id="3.40.50.300:FF:000053">
    <property type="entry name" value="Signal recognition particle receptor FtsY"/>
    <property type="match status" value="1"/>
</dbReference>
<evidence type="ECO:0000313" key="12">
    <source>
        <dbReference type="Proteomes" id="UP001179121"/>
    </source>
</evidence>
<evidence type="ECO:0000256" key="6">
    <source>
        <dbReference type="ARBA" id="ARBA00023136"/>
    </source>
</evidence>
<dbReference type="KEGG" id="nti:DNFV4_04077"/>
<dbReference type="GO" id="GO:0005737">
    <property type="term" value="C:cytoplasm"/>
    <property type="evidence" value="ECO:0007669"/>
    <property type="project" value="UniProtKB-SubCell"/>
</dbReference>
<dbReference type="InterPro" id="IPR042101">
    <property type="entry name" value="SRP54_N_sf"/>
</dbReference>
<dbReference type="GO" id="GO:0005525">
    <property type="term" value="F:GTP binding"/>
    <property type="evidence" value="ECO:0007669"/>
    <property type="project" value="UniProtKB-UniRule"/>
</dbReference>
<dbReference type="Gene3D" id="3.40.50.300">
    <property type="entry name" value="P-loop containing nucleotide triphosphate hydrolases"/>
    <property type="match status" value="1"/>
</dbReference>
<keyword evidence="2 9" id="KW-0963">Cytoplasm</keyword>
<dbReference type="PANTHER" id="PTHR43134:SF1">
    <property type="entry name" value="SIGNAL RECOGNITION PARTICLE RECEPTOR SUBUNIT ALPHA"/>
    <property type="match status" value="1"/>
</dbReference>
<evidence type="ECO:0000256" key="1">
    <source>
        <dbReference type="ARBA" id="ARBA00022475"/>
    </source>
</evidence>
<feature type="binding site" evidence="9">
    <location>
        <begin position="193"/>
        <end position="197"/>
    </location>
    <ligand>
        <name>GTP</name>
        <dbReference type="ChEBI" id="CHEBI:37565"/>
    </ligand>
</feature>
<dbReference type="Gene3D" id="1.20.120.140">
    <property type="entry name" value="Signal recognition particle SRP54, nucleotide-binding domain"/>
    <property type="match status" value="1"/>
</dbReference>
<dbReference type="EC" id="3.6.5.4" evidence="9"/>
<dbReference type="InterPro" id="IPR000897">
    <property type="entry name" value="SRP54_GTPase_dom"/>
</dbReference>
<dbReference type="SUPFAM" id="SSF52540">
    <property type="entry name" value="P-loop containing nucleoside triphosphate hydrolases"/>
    <property type="match status" value="1"/>
</dbReference>
<evidence type="ECO:0000313" key="11">
    <source>
        <dbReference type="EMBL" id="CAI4033636.1"/>
    </source>
</evidence>
<dbReference type="NCBIfam" id="TIGR00064">
    <property type="entry name" value="ftsY"/>
    <property type="match status" value="1"/>
</dbReference>
<keyword evidence="7 9" id="KW-0675">Receptor</keyword>
<comment type="function">
    <text evidence="9">Involved in targeting and insertion of nascent membrane proteins into the cytoplasmic membrane. Acts as a receptor for the complex formed by the signal recognition particle (SRP) and the ribosome-nascent chain (RNC).</text>
</comment>
<accession>A0AA86N341</accession>
<dbReference type="GO" id="GO:0003924">
    <property type="term" value="F:GTPase activity"/>
    <property type="evidence" value="ECO:0007669"/>
    <property type="project" value="UniProtKB-UniRule"/>
</dbReference>
<protein>
    <recommendedName>
        <fullName evidence="9">Signal recognition particle receptor FtsY</fullName>
        <shortName evidence="9">SRP receptor</shortName>
        <ecNumber evidence="9">3.6.5.4</ecNumber>
    </recommendedName>
</protein>
<keyword evidence="1 9" id="KW-1003">Cell membrane</keyword>
<dbReference type="Proteomes" id="UP001179121">
    <property type="component" value="Chromosome"/>
</dbReference>
<dbReference type="SMART" id="SM00963">
    <property type="entry name" value="SRP54_N"/>
    <property type="match status" value="1"/>
</dbReference>
<organism evidence="11 12">
    <name type="scientific">Nitrospira tepida</name>
    <dbReference type="NCBI Taxonomy" id="2973512"/>
    <lineage>
        <taxon>Bacteria</taxon>
        <taxon>Pseudomonadati</taxon>
        <taxon>Nitrospirota</taxon>
        <taxon>Nitrospiria</taxon>
        <taxon>Nitrospirales</taxon>
        <taxon>Nitrospiraceae</taxon>
        <taxon>Nitrospira</taxon>
    </lineage>
</organism>
<keyword evidence="4 9" id="KW-0378">Hydrolase</keyword>
<keyword evidence="5 9" id="KW-0342">GTP-binding</keyword>
<dbReference type="InterPro" id="IPR013822">
    <property type="entry name" value="Signal_recog_particl_SRP54_hlx"/>
</dbReference>
<dbReference type="InterPro" id="IPR036225">
    <property type="entry name" value="SRP/SRP_N"/>
</dbReference>
<dbReference type="InterPro" id="IPR003593">
    <property type="entry name" value="AAA+_ATPase"/>
</dbReference>
<dbReference type="SMART" id="SM00962">
    <property type="entry name" value="SRP54"/>
    <property type="match status" value="1"/>
</dbReference>
<keyword evidence="6 9" id="KW-0472">Membrane</keyword>
<comment type="catalytic activity">
    <reaction evidence="8 9">
        <text>GTP + H2O = GDP + phosphate + H(+)</text>
        <dbReference type="Rhea" id="RHEA:19669"/>
        <dbReference type="ChEBI" id="CHEBI:15377"/>
        <dbReference type="ChEBI" id="CHEBI:15378"/>
        <dbReference type="ChEBI" id="CHEBI:37565"/>
        <dbReference type="ChEBI" id="CHEBI:43474"/>
        <dbReference type="ChEBI" id="CHEBI:58189"/>
        <dbReference type="EC" id="3.6.5.4"/>
    </reaction>
</comment>
<dbReference type="PANTHER" id="PTHR43134">
    <property type="entry name" value="SIGNAL RECOGNITION PARTICLE RECEPTOR SUBUNIT ALPHA"/>
    <property type="match status" value="1"/>
</dbReference>
<evidence type="ECO:0000256" key="2">
    <source>
        <dbReference type="ARBA" id="ARBA00022490"/>
    </source>
</evidence>
<dbReference type="PROSITE" id="PS00300">
    <property type="entry name" value="SRP54"/>
    <property type="match status" value="1"/>
</dbReference>
<dbReference type="AlphaFoldDB" id="A0AA86N341"/>
<evidence type="ECO:0000256" key="8">
    <source>
        <dbReference type="ARBA" id="ARBA00048027"/>
    </source>
</evidence>
<dbReference type="InterPro" id="IPR027417">
    <property type="entry name" value="P-loop_NTPase"/>
</dbReference>
<dbReference type="Pfam" id="PF02881">
    <property type="entry name" value="SRP54_N"/>
    <property type="match status" value="1"/>
</dbReference>
<feature type="domain" description="SRP54-type proteins GTP-binding" evidence="10">
    <location>
        <begin position="278"/>
        <end position="291"/>
    </location>
</feature>
<sequence length="313" mass="33720">MGWFDRLSQGLAKTRQAMQSSLDRLLGRGPDPETLEELEVALLGADLGVRTVDHLMERLRQGVTRSSGEGEHGVRAVLQHEILQVLSACQGEDLLTLIERSPRPFVLLAVGVNGVGKTTTMAKIAQRLKESGKIPLLVAADTFRAAAIEQLQVWAQRIGVELIHQRQGADPAAVVFDGLAAAKARSVDVVLIDTAGRLHTKANLMDELRKVQRVISREIPGAPHEVLLVLDATVGQNAVSQARQFQEAVGVTGLALTKLDGTARGGVVVAIAQELKIPVRLIGVGERVEDLQDFRAPEFVQALFGDVVTSSRP</sequence>
<evidence type="ECO:0000256" key="4">
    <source>
        <dbReference type="ARBA" id="ARBA00022801"/>
    </source>
</evidence>
<dbReference type="Pfam" id="PF00448">
    <property type="entry name" value="SRP54"/>
    <property type="match status" value="1"/>
</dbReference>
<evidence type="ECO:0000259" key="10">
    <source>
        <dbReference type="PROSITE" id="PS00300"/>
    </source>
</evidence>
<dbReference type="InterPro" id="IPR004390">
    <property type="entry name" value="SR_rcpt_FtsY"/>
</dbReference>
<feature type="binding site" evidence="9">
    <location>
        <begin position="257"/>
        <end position="260"/>
    </location>
    <ligand>
        <name>GTP</name>
        <dbReference type="ChEBI" id="CHEBI:37565"/>
    </ligand>
</feature>
<dbReference type="SUPFAM" id="SSF47364">
    <property type="entry name" value="Domain of the SRP/SRP receptor G-proteins"/>
    <property type="match status" value="1"/>
</dbReference>
<dbReference type="SMART" id="SM00382">
    <property type="entry name" value="AAA"/>
    <property type="match status" value="1"/>
</dbReference>
<dbReference type="GO" id="GO:0006614">
    <property type="term" value="P:SRP-dependent cotranslational protein targeting to membrane"/>
    <property type="evidence" value="ECO:0007669"/>
    <property type="project" value="InterPro"/>
</dbReference>
<evidence type="ECO:0000256" key="5">
    <source>
        <dbReference type="ARBA" id="ARBA00023134"/>
    </source>
</evidence>
<gene>
    <name evidence="9" type="primary">ftsY</name>
    <name evidence="11" type="ORF">DNFV4_04077</name>
</gene>
<evidence type="ECO:0000256" key="9">
    <source>
        <dbReference type="HAMAP-Rule" id="MF_00920"/>
    </source>
</evidence>
<reference evidence="11" key="1">
    <citation type="submission" date="2022-10" db="EMBL/GenBank/DDBJ databases">
        <authorList>
            <person name="Koch H."/>
        </authorList>
    </citation>
    <scope>NUCLEOTIDE SEQUENCE</scope>
    <source>
        <strain evidence="11">DNF</strain>
    </source>
</reference>
<evidence type="ECO:0000256" key="7">
    <source>
        <dbReference type="ARBA" id="ARBA00023170"/>
    </source>
</evidence>
<dbReference type="GO" id="GO:0005047">
    <property type="term" value="F:signal recognition particle binding"/>
    <property type="evidence" value="ECO:0007669"/>
    <property type="project" value="TreeGrafter"/>
</dbReference>
<comment type="similarity">
    <text evidence="9">Belongs to the GTP-binding SRP family. FtsY subfamily.</text>
</comment>
<comment type="subcellular location">
    <subcellularLocation>
        <location evidence="9">Cell membrane</location>
        <topology evidence="9">Peripheral membrane protein</topology>
        <orientation evidence="9">Cytoplasmic side</orientation>
    </subcellularLocation>
    <subcellularLocation>
        <location evidence="9">Cytoplasm</location>
    </subcellularLocation>
</comment>
<dbReference type="EMBL" id="OX365700">
    <property type="protein sequence ID" value="CAI4033636.1"/>
    <property type="molecule type" value="Genomic_DNA"/>
</dbReference>
<dbReference type="CDD" id="cd17874">
    <property type="entry name" value="FtsY"/>
    <property type="match status" value="1"/>
</dbReference>
<dbReference type="RefSeq" id="WP_289271011.1">
    <property type="nucleotide sequence ID" value="NZ_OX365700.1"/>
</dbReference>